<evidence type="ECO:0000256" key="13">
    <source>
        <dbReference type="PIRSR" id="PIRSR000495-1"/>
    </source>
</evidence>
<feature type="active site" description="Nucleophile" evidence="12 13">
    <location>
        <position position="78"/>
    </location>
</feature>
<dbReference type="UniPathway" id="UPA00031">
    <property type="reaction ID" value="UER00010"/>
</dbReference>
<dbReference type="InterPro" id="IPR029062">
    <property type="entry name" value="Class_I_gatase-like"/>
</dbReference>
<dbReference type="PIRSF" id="PIRSF000495">
    <property type="entry name" value="Amidotransf_hisH"/>
    <property type="match status" value="1"/>
</dbReference>
<dbReference type="CDD" id="cd01748">
    <property type="entry name" value="GATase1_IGP_Synthase"/>
    <property type="match status" value="1"/>
</dbReference>
<evidence type="ECO:0000256" key="2">
    <source>
        <dbReference type="ARBA" id="ARBA00005091"/>
    </source>
</evidence>
<proteinExistence type="inferred from homology"/>
<dbReference type="Pfam" id="PF00117">
    <property type="entry name" value="GATase"/>
    <property type="match status" value="1"/>
</dbReference>
<evidence type="ECO:0000256" key="10">
    <source>
        <dbReference type="ARBA" id="ARBA00047838"/>
    </source>
</evidence>
<dbReference type="STRING" id="1618481.US54_C0079G0007"/>
<reference evidence="15 16" key="1">
    <citation type="journal article" date="2015" name="Nature">
        <title>rRNA introns, odd ribosomes, and small enigmatic genomes across a large radiation of phyla.</title>
        <authorList>
            <person name="Brown C.T."/>
            <person name="Hug L.A."/>
            <person name="Thomas B.C."/>
            <person name="Sharon I."/>
            <person name="Castelle C.J."/>
            <person name="Singh A."/>
            <person name="Wilkins M.J."/>
            <person name="Williams K.H."/>
            <person name="Banfield J.F."/>
        </authorList>
    </citation>
    <scope>NUCLEOTIDE SEQUENCE [LARGE SCALE GENOMIC DNA]</scope>
</reference>
<comment type="catalytic activity">
    <reaction evidence="10 12">
        <text>5-[(5-phospho-1-deoxy-D-ribulos-1-ylimino)methylamino]-1-(5-phospho-beta-D-ribosyl)imidazole-4-carboxamide + L-glutamine = D-erythro-1-(imidazol-4-yl)glycerol 3-phosphate + 5-amino-1-(5-phospho-beta-D-ribosyl)imidazole-4-carboxamide + L-glutamate + H(+)</text>
        <dbReference type="Rhea" id="RHEA:24793"/>
        <dbReference type="ChEBI" id="CHEBI:15378"/>
        <dbReference type="ChEBI" id="CHEBI:29985"/>
        <dbReference type="ChEBI" id="CHEBI:58278"/>
        <dbReference type="ChEBI" id="CHEBI:58359"/>
        <dbReference type="ChEBI" id="CHEBI:58475"/>
        <dbReference type="ChEBI" id="CHEBI:58525"/>
        <dbReference type="EC" id="4.3.2.10"/>
    </reaction>
</comment>
<keyword evidence="9 12" id="KW-0456">Lyase</keyword>
<dbReference type="NCBIfam" id="TIGR01855">
    <property type="entry name" value="IMP_synth_hisH"/>
    <property type="match status" value="1"/>
</dbReference>
<comment type="catalytic activity">
    <reaction evidence="11 12">
        <text>L-glutamine + H2O = L-glutamate + NH4(+)</text>
        <dbReference type="Rhea" id="RHEA:15889"/>
        <dbReference type="ChEBI" id="CHEBI:15377"/>
        <dbReference type="ChEBI" id="CHEBI:28938"/>
        <dbReference type="ChEBI" id="CHEBI:29985"/>
        <dbReference type="ChEBI" id="CHEBI:58359"/>
        <dbReference type="EC" id="3.5.1.2"/>
    </reaction>
</comment>
<feature type="domain" description="Glutamine amidotransferase" evidence="14">
    <location>
        <begin position="4"/>
        <end position="197"/>
    </location>
</feature>
<dbReference type="PROSITE" id="PS51273">
    <property type="entry name" value="GATASE_TYPE_1"/>
    <property type="match status" value="1"/>
</dbReference>
<dbReference type="HAMAP" id="MF_00278">
    <property type="entry name" value="HisH"/>
    <property type="match status" value="1"/>
</dbReference>
<comment type="pathway">
    <text evidence="2 12">Amino-acid biosynthesis; L-histidine biosynthesis; L-histidine from 5-phospho-alpha-D-ribose 1-diphosphate: step 5/9.</text>
</comment>
<protein>
    <recommendedName>
        <fullName evidence="12">Imidazole glycerol phosphate synthase subunit HisH</fullName>
        <ecNumber evidence="12">4.3.2.10</ecNumber>
    </recommendedName>
    <alternativeName>
        <fullName evidence="12">IGP synthase glutaminase subunit</fullName>
        <ecNumber evidence="12">3.5.1.2</ecNumber>
    </alternativeName>
    <alternativeName>
        <fullName evidence="12">IGP synthase subunit HisH</fullName>
    </alternativeName>
    <alternativeName>
        <fullName evidence="12">ImGP synthase subunit HisH</fullName>
        <shortName evidence="12">IGPS subunit HisH</shortName>
    </alternativeName>
</protein>
<dbReference type="GO" id="GO:0016829">
    <property type="term" value="F:lyase activity"/>
    <property type="evidence" value="ECO:0007669"/>
    <property type="project" value="UniProtKB-KW"/>
</dbReference>
<evidence type="ECO:0000256" key="5">
    <source>
        <dbReference type="ARBA" id="ARBA00022605"/>
    </source>
</evidence>
<keyword evidence="8 12" id="KW-0368">Histidine biosynthesis</keyword>
<dbReference type="PATRIC" id="fig|1618481.3.peg.1113"/>
<dbReference type="SUPFAM" id="SSF52317">
    <property type="entry name" value="Class I glutamine amidotransferase-like"/>
    <property type="match status" value="1"/>
</dbReference>
<comment type="function">
    <text evidence="12">IGPS catalyzes the conversion of PRFAR and glutamine to IGP, AICAR and glutamate. The HisH subunit catalyzes the hydrolysis of glutamine to glutamate and ammonia as part of the synthesis of IGP and AICAR. The resulting ammonia molecule is channeled to the active site of HisF.</text>
</comment>
<sequence>MIAIIDYGAGNLKSVTNALDFLRVSYKVTDKAEDIKKSDKIIFPGVGSFGDCINSLKKKGIFETLKKEISNKPYLGICLGLQVLFEESEESSGIKGLSIFKGKCKKFKNKNLKVPQIGWNSIKIIKKNNLLKDVKDDSYFYFVHSYYVGPKDKGIIATKTNYGIEYCSGITKDNIFAFQFHPERSGEIGLKILKNFVEL</sequence>
<dbReference type="EC" id="3.5.1.2" evidence="12"/>
<gene>
    <name evidence="12" type="primary">hisH</name>
    <name evidence="15" type="ORF">US54_C0079G0007</name>
</gene>
<dbReference type="GO" id="GO:0005737">
    <property type="term" value="C:cytoplasm"/>
    <property type="evidence" value="ECO:0007669"/>
    <property type="project" value="UniProtKB-SubCell"/>
</dbReference>
<keyword evidence="6 12" id="KW-0378">Hydrolase</keyword>
<dbReference type="GO" id="GO:0004359">
    <property type="term" value="F:glutaminase activity"/>
    <property type="evidence" value="ECO:0007669"/>
    <property type="project" value="UniProtKB-EC"/>
</dbReference>
<dbReference type="EC" id="4.3.2.10" evidence="12"/>
<dbReference type="PANTHER" id="PTHR42701">
    <property type="entry name" value="IMIDAZOLE GLYCEROL PHOSPHATE SYNTHASE SUBUNIT HISH"/>
    <property type="match status" value="1"/>
</dbReference>
<dbReference type="InterPro" id="IPR017926">
    <property type="entry name" value="GATASE"/>
</dbReference>
<comment type="subunit">
    <text evidence="3 12">Heterodimer of HisH and HisF.</text>
</comment>
<dbReference type="AlphaFoldDB" id="A0A0G0K685"/>
<dbReference type="Gene3D" id="3.40.50.880">
    <property type="match status" value="1"/>
</dbReference>
<feature type="active site" evidence="12 13">
    <location>
        <position position="183"/>
    </location>
</feature>
<comment type="caution">
    <text evidence="15">The sequence shown here is derived from an EMBL/GenBank/DDBJ whole genome shotgun (WGS) entry which is preliminary data.</text>
</comment>
<evidence type="ECO:0000256" key="11">
    <source>
        <dbReference type="ARBA" id="ARBA00049534"/>
    </source>
</evidence>
<feature type="active site" evidence="12 13">
    <location>
        <position position="181"/>
    </location>
</feature>
<name>A0A0G0K685_9BACT</name>
<evidence type="ECO:0000256" key="12">
    <source>
        <dbReference type="HAMAP-Rule" id="MF_00278"/>
    </source>
</evidence>
<evidence type="ECO:0000256" key="6">
    <source>
        <dbReference type="ARBA" id="ARBA00022801"/>
    </source>
</evidence>
<accession>A0A0G0K685</accession>
<dbReference type="PANTHER" id="PTHR42701:SF1">
    <property type="entry name" value="IMIDAZOLE GLYCEROL PHOSPHATE SYNTHASE SUBUNIT HISH"/>
    <property type="match status" value="1"/>
</dbReference>
<comment type="subcellular location">
    <subcellularLocation>
        <location evidence="1 12">Cytoplasm</location>
    </subcellularLocation>
</comment>
<evidence type="ECO:0000256" key="3">
    <source>
        <dbReference type="ARBA" id="ARBA00011152"/>
    </source>
</evidence>
<evidence type="ECO:0000256" key="4">
    <source>
        <dbReference type="ARBA" id="ARBA00022490"/>
    </source>
</evidence>
<keyword evidence="7 12" id="KW-0315">Glutamine amidotransferase</keyword>
<organism evidence="15 16">
    <name type="scientific">Candidatus Roizmanbacteria bacterium GW2011_GWA2_37_7</name>
    <dbReference type="NCBI Taxonomy" id="1618481"/>
    <lineage>
        <taxon>Bacteria</taxon>
        <taxon>Candidatus Roizmaniibacteriota</taxon>
    </lineage>
</organism>
<evidence type="ECO:0000313" key="15">
    <source>
        <dbReference type="EMBL" id="KKQ36131.1"/>
    </source>
</evidence>
<dbReference type="InterPro" id="IPR010139">
    <property type="entry name" value="Imidazole-glycPsynth_HisH"/>
</dbReference>
<evidence type="ECO:0000256" key="8">
    <source>
        <dbReference type="ARBA" id="ARBA00023102"/>
    </source>
</evidence>
<evidence type="ECO:0000259" key="14">
    <source>
        <dbReference type="Pfam" id="PF00117"/>
    </source>
</evidence>
<dbReference type="GO" id="GO:0000105">
    <property type="term" value="P:L-histidine biosynthetic process"/>
    <property type="evidence" value="ECO:0007669"/>
    <property type="project" value="UniProtKB-UniRule"/>
</dbReference>
<evidence type="ECO:0000256" key="1">
    <source>
        <dbReference type="ARBA" id="ARBA00004496"/>
    </source>
</evidence>
<keyword evidence="4 12" id="KW-0963">Cytoplasm</keyword>
<dbReference type="EMBL" id="LBTJ01000079">
    <property type="protein sequence ID" value="KKQ36131.1"/>
    <property type="molecule type" value="Genomic_DNA"/>
</dbReference>
<evidence type="ECO:0000256" key="7">
    <source>
        <dbReference type="ARBA" id="ARBA00022962"/>
    </source>
</evidence>
<keyword evidence="5 12" id="KW-0028">Amino-acid biosynthesis</keyword>
<evidence type="ECO:0000256" key="9">
    <source>
        <dbReference type="ARBA" id="ARBA00023239"/>
    </source>
</evidence>
<evidence type="ECO:0000313" key="16">
    <source>
        <dbReference type="Proteomes" id="UP000034471"/>
    </source>
</evidence>
<dbReference type="GO" id="GO:0000107">
    <property type="term" value="F:imidazoleglycerol-phosphate synthase activity"/>
    <property type="evidence" value="ECO:0007669"/>
    <property type="project" value="UniProtKB-UniRule"/>
</dbReference>
<dbReference type="Proteomes" id="UP000034471">
    <property type="component" value="Unassembled WGS sequence"/>
</dbReference>
<dbReference type="FunFam" id="3.40.50.880:FF:000009">
    <property type="entry name" value="Imidazole glycerol phosphate synthase subunit HisH"/>
    <property type="match status" value="1"/>
</dbReference>